<dbReference type="InterPro" id="IPR036505">
    <property type="entry name" value="Amidase/PGRP_sf"/>
</dbReference>
<evidence type="ECO:0008006" key="4">
    <source>
        <dbReference type="Google" id="ProtNLM"/>
    </source>
</evidence>
<evidence type="ECO:0000313" key="3">
    <source>
        <dbReference type="Proteomes" id="UP000437562"/>
    </source>
</evidence>
<evidence type="ECO:0000256" key="1">
    <source>
        <dbReference type="SAM" id="MobiDB-lite"/>
    </source>
</evidence>
<reference evidence="2 3" key="1">
    <citation type="submission" date="2019-10" db="EMBL/GenBank/DDBJ databases">
        <authorList>
            <person name="Karimi E."/>
        </authorList>
    </citation>
    <scope>NUCLEOTIDE SEQUENCE [LARGE SCALE GENOMIC DNA]</scope>
    <source>
        <strain evidence="2">Bacillus sp. 71</strain>
    </source>
</reference>
<feature type="region of interest" description="Disordered" evidence="1">
    <location>
        <begin position="44"/>
        <end position="63"/>
    </location>
</feature>
<dbReference type="Gene3D" id="3.40.80.10">
    <property type="entry name" value="Peptidoglycan recognition protein-like"/>
    <property type="match status" value="1"/>
</dbReference>
<name>A0A654AJJ8_BACMY</name>
<sequence>MWIHYDVIKYLGSTDHEDQLDYLKSHGGSGAQSRADVQRAYNNSSVDVSVPESHLNQQKYQQL</sequence>
<gene>
    <name evidence="2" type="ORF">BACI71_50026</name>
</gene>
<feature type="compositionally biased region" description="Polar residues" evidence="1">
    <location>
        <begin position="54"/>
        <end position="63"/>
    </location>
</feature>
<evidence type="ECO:0000313" key="2">
    <source>
        <dbReference type="EMBL" id="VXC67951.1"/>
    </source>
</evidence>
<organism evidence="2 3">
    <name type="scientific">Bacillus mycoides</name>
    <dbReference type="NCBI Taxonomy" id="1405"/>
    <lineage>
        <taxon>Bacteria</taxon>
        <taxon>Bacillati</taxon>
        <taxon>Bacillota</taxon>
        <taxon>Bacilli</taxon>
        <taxon>Bacillales</taxon>
        <taxon>Bacillaceae</taxon>
        <taxon>Bacillus</taxon>
        <taxon>Bacillus cereus group</taxon>
    </lineage>
</organism>
<accession>A0A654AJJ8</accession>
<proteinExistence type="predicted"/>
<dbReference type="EMBL" id="CABWMC010000030">
    <property type="protein sequence ID" value="VXC67951.1"/>
    <property type="molecule type" value="Genomic_DNA"/>
</dbReference>
<dbReference type="GO" id="GO:0009253">
    <property type="term" value="P:peptidoglycan catabolic process"/>
    <property type="evidence" value="ECO:0007669"/>
    <property type="project" value="InterPro"/>
</dbReference>
<dbReference type="Proteomes" id="UP000437562">
    <property type="component" value="Unassembled WGS sequence"/>
</dbReference>
<dbReference type="GO" id="GO:0008745">
    <property type="term" value="F:N-acetylmuramoyl-L-alanine amidase activity"/>
    <property type="evidence" value="ECO:0007669"/>
    <property type="project" value="InterPro"/>
</dbReference>
<dbReference type="AlphaFoldDB" id="A0A654AJJ8"/>
<protein>
    <recommendedName>
        <fullName evidence="4">N-acetylmuramoyl-L-alanine amidase</fullName>
    </recommendedName>
</protein>